<evidence type="ECO:0000313" key="3">
    <source>
        <dbReference type="WBParaSite" id="HPLM_0000683601-mRNA-1"/>
    </source>
</evidence>
<name>A0A0N4W989_HAEPC</name>
<dbReference type="Proteomes" id="UP000268014">
    <property type="component" value="Unassembled WGS sequence"/>
</dbReference>
<reference evidence="1 2" key="2">
    <citation type="submission" date="2018-11" db="EMBL/GenBank/DDBJ databases">
        <authorList>
            <consortium name="Pathogen Informatics"/>
        </authorList>
    </citation>
    <scope>NUCLEOTIDE SEQUENCE [LARGE SCALE GENOMIC DNA]</scope>
    <source>
        <strain evidence="1 2">MHpl1</strain>
    </source>
</reference>
<protein>
    <submittedName>
        <fullName evidence="3">Pyridoxamine 5'-phosphate oxidase family protein</fullName>
    </submittedName>
</protein>
<evidence type="ECO:0000313" key="1">
    <source>
        <dbReference type="EMBL" id="VDO30147.1"/>
    </source>
</evidence>
<dbReference type="OrthoDB" id="5823363at2759"/>
<accession>A0A0N4W989</accession>
<proteinExistence type="predicted"/>
<dbReference type="WBParaSite" id="HPLM_0000683601-mRNA-1">
    <property type="protein sequence ID" value="HPLM_0000683601-mRNA-1"/>
    <property type="gene ID" value="HPLM_0000683601"/>
</dbReference>
<organism evidence="3">
    <name type="scientific">Haemonchus placei</name>
    <name type="common">Barber's pole worm</name>
    <dbReference type="NCBI Taxonomy" id="6290"/>
    <lineage>
        <taxon>Eukaryota</taxon>
        <taxon>Metazoa</taxon>
        <taxon>Ecdysozoa</taxon>
        <taxon>Nematoda</taxon>
        <taxon>Chromadorea</taxon>
        <taxon>Rhabditida</taxon>
        <taxon>Rhabditina</taxon>
        <taxon>Rhabditomorpha</taxon>
        <taxon>Strongyloidea</taxon>
        <taxon>Trichostrongylidae</taxon>
        <taxon>Haemonchus</taxon>
    </lineage>
</organism>
<evidence type="ECO:0000313" key="2">
    <source>
        <dbReference type="Proteomes" id="UP000268014"/>
    </source>
</evidence>
<dbReference type="AlphaFoldDB" id="A0A0N4W989"/>
<reference evidence="3" key="1">
    <citation type="submission" date="2017-02" db="UniProtKB">
        <authorList>
            <consortium name="WormBaseParasite"/>
        </authorList>
    </citation>
    <scope>IDENTIFICATION</scope>
</reference>
<keyword evidence="2" id="KW-1185">Reference proteome</keyword>
<gene>
    <name evidence="1" type="ORF">HPLM_LOCUS6828</name>
</gene>
<dbReference type="EMBL" id="UZAF01016555">
    <property type="protein sequence ID" value="VDO30147.1"/>
    <property type="molecule type" value="Genomic_DNA"/>
</dbReference>
<sequence>MIAGSPVEASRHGRIAQRSVHHKSLMVFGAITSDGKMPLIFWEKKINVDSKTYSKGVLEK</sequence>